<keyword evidence="4" id="KW-0443">Lipid metabolism</keyword>
<dbReference type="InterPro" id="IPR042171">
    <property type="entry name" value="Acyl-CoA_hotdog"/>
</dbReference>
<dbReference type="InterPro" id="IPR003703">
    <property type="entry name" value="Acyl_CoA_thio"/>
</dbReference>
<feature type="domain" description="Acyl-CoA thioesterase 2 C-terminal" evidence="8">
    <location>
        <begin position="164"/>
        <end position="267"/>
    </location>
</feature>
<comment type="similarity">
    <text evidence="1">Belongs to the C/M/P thioester hydrolase family.</text>
</comment>
<dbReference type="GO" id="GO:0006637">
    <property type="term" value="P:acyl-CoA metabolic process"/>
    <property type="evidence" value="ECO:0007669"/>
    <property type="project" value="InterPro"/>
</dbReference>
<dbReference type="Pfam" id="PF02551">
    <property type="entry name" value="Acyl_CoA_thio"/>
    <property type="match status" value="1"/>
</dbReference>
<dbReference type="Gene3D" id="2.40.160.210">
    <property type="entry name" value="Acyl-CoA thioesterase, double hotdog domain"/>
    <property type="match status" value="1"/>
</dbReference>
<dbReference type="InterPro" id="IPR025652">
    <property type="entry name" value="TesB_C"/>
</dbReference>
<evidence type="ECO:0000313" key="11">
    <source>
        <dbReference type="Proteomes" id="UP000444980"/>
    </source>
</evidence>
<organism evidence="10 11">
    <name type="scientific">Gordonia crocea</name>
    <dbReference type="NCBI Taxonomy" id="589162"/>
    <lineage>
        <taxon>Bacteria</taxon>
        <taxon>Bacillati</taxon>
        <taxon>Actinomycetota</taxon>
        <taxon>Actinomycetes</taxon>
        <taxon>Mycobacteriales</taxon>
        <taxon>Gordoniaceae</taxon>
        <taxon>Gordonia</taxon>
    </lineage>
</organism>
<dbReference type="SUPFAM" id="SSF54637">
    <property type="entry name" value="Thioesterase/thiol ester dehydrase-isomerase"/>
    <property type="match status" value="2"/>
</dbReference>
<sequence>MPTIEEILRVEQIETDIYRGPSYPSVLRRTFGGQVAGQALVAATRTVPAEYGVHSLHGYFLRPGDPDKPTVFLVDRIRDGRSFVTRRVTGVQNGEAIFSMSASFHIGSDEGIEHQDRMPPVVAPDTLLDRREAESESNRKLFAEWDNFDIRIVPRDQMQLSDYFAAQQRVWFRYRHRLPDDHVSHVCVLAYMSDMTLLGSASSVHRDERVQSASLDHAMWFLRPFRADEWLLYDQTSPSAGHGRALTQGRLFDQRGRMVAAVVQEGLARIISDPDVQGIPMRTDES</sequence>
<dbReference type="InterPro" id="IPR049449">
    <property type="entry name" value="TesB_ACOT8-like_N"/>
</dbReference>
<keyword evidence="11" id="KW-1185">Reference proteome</keyword>
<dbReference type="PANTHER" id="PTHR11066">
    <property type="entry name" value="ACYL-COA THIOESTERASE"/>
    <property type="match status" value="1"/>
</dbReference>
<dbReference type="PANTHER" id="PTHR11066:SF34">
    <property type="entry name" value="ACYL-COENZYME A THIOESTERASE 8"/>
    <property type="match status" value="1"/>
</dbReference>
<reference evidence="11" key="1">
    <citation type="submission" date="2019-06" db="EMBL/GenBank/DDBJ databases">
        <title>Gordonia isolated from sludge of a wastewater treatment plant.</title>
        <authorList>
            <person name="Tamura T."/>
            <person name="Aoyama K."/>
            <person name="Kang Y."/>
            <person name="Saito S."/>
            <person name="Akiyama N."/>
            <person name="Yazawa K."/>
            <person name="Gonoi T."/>
            <person name="Mikami Y."/>
        </authorList>
    </citation>
    <scope>NUCLEOTIDE SEQUENCE [LARGE SCALE GENOMIC DNA]</scope>
    <source>
        <strain evidence="11">NBRC 107697</strain>
    </source>
</reference>
<evidence type="ECO:0000313" key="10">
    <source>
        <dbReference type="EMBL" id="GED97864.1"/>
    </source>
</evidence>
<keyword evidence="3" id="KW-0378">Hydrolase</keyword>
<comment type="catalytic activity">
    <reaction evidence="5">
        <text>a fatty acyl-CoA + H2O = a fatty acid + CoA + H(+)</text>
        <dbReference type="Rhea" id="RHEA:16781"/>
        <dbReference type="ChEBI" id="CHEBI:15377"/>
        <dbReference type="ChEBI" id="CHEBI:15378"/>
        <dbReference type="ChEBI" id="CHEBI:28868"/>
        <dbReference type="ChEBI" id="CHEBI:57287"/>
        <dbReference type="ChEBI" id="CHEBI:77636"/>
        <dbReference type="EC" id="3.1.2.20"/>
    </reaction>
    <physiologicalReaction direction="left-to-right" evidence="5">
        <dbReference type="Rhea" id="RHEA:16782"/>
    </physiologicalReaction>
</comment>
<protein>
    <recommendedName>
        <fullName evidence="6">Acyl-CoA thioesterase 2</fullName>
    </recommendedName>
    <alternativeName>
        <fullName evidence="7">Thioesterase II</fullName>
    </alternativeName>
</protein>
<dbReference type="InterPro" id="IPR029069">
    <property type="entry name" value="HotDog_dom_sf"/>
</dbReference>
<dbReference type="Proteomes" id="UP000444980">
    <property type="component" value="Unassembled WGS sequence"/>
</dbReference>
<evidence type="ECO:0000256" key="3">
    <source>
        <dbReference type="ARBA" id="ARBA00022801"/>
    </source>
</evidence>
<name>A0A7I9UXC0_9ACTN</name>
<dbReference type="AlphaFoldDB" id="A0A7I9UXC0"/>
<gene>
    <name evidence="10" type="ORF">nbrc107697_19030</name>
</gene>
<proteinExistence type="inferred from homology"/>
<dbReference type="GO" id="GO:0009062">
    <property type="term" value="P:fatty acid catabolic process"/>
    <property type="evidence" value="ECO:0007669"/>
    <property type="project" value="TreeGrafter"/>
</dbReference>
<dbReference type="EMBL" id="BJOU01000001">
    <property type="protein sequence ID" value="GED97864.1"/>
    <property type="molecule type" value="Genomic_DNA"/>
</dbReference>
<evidence type="ECO:0000256" key="4">
    <source>
        <dbReference type="ARBA" id="ARBA00023098"/>
    </source>
</evidence>
<evidence type="ECO:0000256" key="6">
    <source>
        <dbReference type="ARBA" id="ARBA00071120"/>
    </source>
</evidence>
<dbReference type="CDD" id="cd03444">
    <property type="entry name" value="Thioesterase_II_repeat1"/>
    <property type="match status" value="1"/>
</dbReference>
<dbReference type="RefSeq" id="WP_186343331.1">
    <property type="nucleotide sequence ID" value="NZ_BJOU01000001.1"/>
</dbReference>
<feature type="domain" description="Acyl-CoA thioesterase-like N-terminal HotDog" evidence="9">
    <location>
        <begin position="29"/>
        <end position="105"/>
    </location>
</feature>
<dbReference type="CDD" id="cd03445">
    <property type="entry name" value="Thioesterase_II_repeat2"/>
    <property type="match status" value="1"/>
</dbReference>
<evidence type="ECO:0000259" key="9">
    <source>
        <dbReference type="Pfam" id="PF13622"/>
    </source>
</evidence>
<evidence type="ECO:0000256" key="5">
    <source>
        <dbReference type="ARBA" id="ARBA00050943"/>
    </source>
</evidence>
<comment type="subunit">
    <text evidence="2">Homotetramer.</text>
</comment>
<evidence type="ECO:0000256" key="2">
    <source>
        <dbReference type="ARBA" id="ARBA00011881"/>
    </source>
</evidence>
<evidence type="ECO:0000256" key="7">
    <source>
        <dbReference type="ARBA" id="ARBA00079653"/>
    </source>
</evidence>
<evidence type="ECO:0000256" key="1">
    <source>
        <dbReference type="ARBA" id="ARBA00006538"/>
    </source>
</evidence>
<accession>A0A7I9UXC0</accession>
<evidence type="ECO:0000259" key="8">
    <source>
        <dbReference type="Pfam" id="PF02551"/>
    </source>
</evidence>
<dbReference type="FunFam" id="2.40.160.210:FF:000001">
    <property type="entry name" value="Acyl-CoA thioesterase II"/>
    <property type="match status" value="1"/>
</dbReference>
<comment type="caution">
    <text evidence="10">The sequence shown here is derived from an EMBL/GenBank/DDBJ whole genome shotgun (WGS) entry which is preliminary data.</text>
</comment>
<dbReference type="Pfam" id="PF13622">
    <property type="entry name" value="4HBT_3"/>
    <property type="match status" value="1"/>
</dbReference>
<dbReference type="GO" id="GO:0047617">
    <property type="term" value="F:fatty acyl-CoA hydrolase activity"/>
    <property type="evidence" value="ECO:0007669"/>
    <property type="project" value="UniProtKB-EC"/>
</dbReference>